<keyword evidence="3 6" id="KW-0812">Transmembrane</keyword>
<dbReference type="InterPro" id="IPR050920">
    <property type="entry name" value="Nematode_rcpt-like_delta"/>
</dbReference>
<reference evidence="8" key="1">
    <citation type="submission" date="2022-10" db="EMBL/GenBank/DDBJ databases">
        <title>Genome assembly of Pristionchus species.</title>
        <authorList>
            <person name="Yoshida K."/>
            <person name="Sommer R.J."/>
        </authorList>
    </citation>
    <scope>NUCLEOTIDE SEQUENCE [LARGE SCALE GENOMIC DNA]</scope>
    <source>
        <strain evidence="8">RS5460</strain>
    </source>
</reference>
<keyword evidence="4 6" id="KW-1133">Transmembrane helix</keyword>
<gene>
    <name evidence="7" type="ORF">PMAYCL1PPCAC_31592</name>
</gene>
<organism evidence="7 8">
    <name type="scientific">Pristionchus mayeri</name>
    <dbReference type="NCBI Taxonomy" id="1317129"/>
    <lineage>
        <taxon>Eukaryota</taxon>
        <taxon>Metazoa</taxon>
        <taxon>Ecdysozoa</taxon>
        <taxon>Nematoda</taxon>
        <taxon>Chromadorea</taxon>
        <taxon>Rhabditida</taxon>
        <taxon>Rhabditina</taxon>
        <taxon>Diplogasteromorpha</taxon>
        <taxon>Diplogasteroidea</taxon>
        <taxon>Neodiplogasteridae</taxon>
        <taxon>Pristionchus</taxon>
    </lineage>
</organism>
<dbReference type="GO" id="GO:0016020">
    <property type="term" value="C:membrane"/>
    <property type="evidence" value="ECO:0007669"/>
    <property type="project" value="UniProtKB-SubCell"/>
</dbReference>
<sequence length="106" mass="11541">ETYSVLLFNSAVTDFVVSVIDASTMIRMVVDQVSIVYIYSGPCSALSENACFFLYSLMLHLTMHSIALIAVSFWFRSTAVSGDTPTLLKILIICLLVISPSLALAV</sequence>
<comment type="caution">
    <text evidence="7">The sequence shown here is derived from an EMBL/GenBank/DDBJ whole genome shotgun (WGS) entry which is preliminary data.</text>
</comment>
<dbReference type="AlphaFoldDB" id="A0AAN5DF57"/>
<dbReference type="EMBL" id="BTRK01000006">
    <property type="protein sequence ID" value="GMR61397.1"/>
    <property type="molecule type" value="Genomic_DNA"/>
</dbReference>
<proteinExistence type="inferred from homology"/>
<evidence type="ECO:0008006" key="9">
    <source>
        <dbReference type="Google" id="ProtNLM"/>
    </source>
</evidence>
<accession>A0AAN5DF57</accession>
<evidence type="ECO:0000256" key="2">
    <source>
        <dbReference type="ARBA" id="ARBA00009166"/>
    </source>
</evidence>
<feature type="non-terminal residue" evidence="7">
    <location>
        <position position="1"/>
    </location>
</feature>
<evidence type="ECO:0000313" key="7">
    <source>
        <dbReference type="EMBL" id="GMR61397.1"/>
    </source>
</evidence>
<evidence type="ECO:0000256" key="6">
    <source>
        <dbReference type="SAM" id="Phobius"/>
    </source>
</evidence>
<dbReference type="PANTHER" id="PTHR22945:SF40">
    <property type="entry name" value="SERPENTINE RECEPTOR, CLASS D (DELTA)-RELATED"/>
    <property type="match status" value="1"/>
</dbReference>
<evidence type="ECO:0000256" key="3">
    <source>
        <dbReference type="ARBA" id="ARBA00022692"/>
    </source>
</evidence>
<feature type="non-terminal residue" evidence="7">
    <location>
        <position position="106"/>
    </location>
</feature>
<keyword evidence="8" id="KW-1185">Reference proteome</keyword>
<feature type="transmembrane region" description="Helical" evidence="6">
    <location>
        <begin position="52"/>
        <end position="75"/>
    </location>
</feature>
<evidence type="ECO:0000256" key="5">
    <source>
        <dbReference type="ARBA" id="ARBA00023136"/>
    </source>
</evidence>
<feature type="transmembrane region" description="Helical" evidence="6">
    <location>
        <begin position="87"/>
        <end position="105"/>
    </location>
</feature>
<evidence type="ECO:0000256" key="1">
    <source>
        <dbReference type="ARBA" id="ARBA00004141"/>
    </source>
</evidence>
<protein>
    <recommendedName>
        <fullName evidence="9">G protein-coupled receptor</fullName>
    </recommendedName>
</protein>
<comment type="subcellular location">
    <subcellularLocation>
        <location evidence="1">Membrane</location>
        <topology evidence="1">Multi-pass membrane protein</topology>
    </subcellularLocation>
</comment>
<dbReference type="Pfam" id="PF10317">
    <property type="entry name" value="7TM_GPCR_Srd"/>
    <property type="match status" value="1"/>
</dbReference>
<dbReference type="InterPro" id="IPR019421">
    <property type="entry name" value="7TM_GPCR_serpentine_rcpt_Srd"/>
</dbReference>
<name>A0AAN5DF57_9BILA</name>
<dbReference type="Proteomes" id="UP001328107">
    <property type="component" value="Unassembled WGS sequence"/>
</dbReference>
<evidence type="ECO:0000256" key="4">
    <source>
        <dbReference type="ARBA" id="ARBA00022989"/>
    </source>
</evidence>
<keyword evidence="5 6" id="KW-0472">Membrane</keyword>
<dbReference type="PANTHER" id="PTHR22945">
    <property type="entry name" value="SERPENTINE RECEPTOR, CLASS D DELTA"/>
    <property type="match status" value="1"/>
</dbReference>
<comment type="similarity">
    <text evidence="2">Belongs to the nematode receptor-like protein srd family.</text>
</comment>
<evidence type="ECO:0000313" key="8">
    <source>
        <dbReference type="Proteomes" id="UP001328107"/>
    </source>
</evidence>